<dbReference type="PANTHER" id="PTHR36513:SF1">
    <property type="entry name" value="TRANSMEMBRANE PROTEIN"/>
    <property type="match status" value="1"/>
</dbReference>
<evidence type="ECO:0000313" key="1">
    <source>
        <dbReference type="EMBL" id="MDQ0440170.1"/>
    </source>
</evidence>
<proteinExistence type="predicted"/>
<dbReference type="InterPro" id="IPR010297">
    <property type="entry name" value="DUF900_hydrolase"/>
</dbReference>
<organism evidence="1 2">
    <name type="scientific">Kaistia dalseonensis</name>
    <dbReference type="NCBI Taxonomy" id="410840"/>
    <lineage>
        <taxon>Bacteria</taxon>
        <taxon>Pseudomonadati</taxon>
        <taxon>Pseudomonadota</taxon>
        <taxon>Alphaproteobacteria</taxon>
        <taxon>Hyphomicrobiales</taxon>
        <taxon>Kaistiaceae</taxon>
        <taxon>Kaistia</taxon>
    </lineage>
</organism>
<comment type="caution">
    <text evidence="1">The sequence shown here is derived from an EMBL/GenBank/DDBJ whole genome shotgun (WGS) entry which is preliminary data.</text>
</comment>
<evidence type="ECO:0000313" key="2">
    <source>
        <dbReference type="Proteomes" id="UP001241603"/>
    </source>
</evidence>
<dbReference type="Gene3D" id="3.40.50.1820">
    <property type="entry name" value="alpha/beta hydrolase"/>
    <property type="match status" value="1"/>
</dbReference>
<gene>
    <name evidence="1" type="ORF">QO014_004583</name>
</gene>
<dbReference type="InterPro" id="IPR014586">
    <property type="entry name" value="UCP033909"/>
</dbReference>
<name>A0ABU0HEK1_9HYPH</name>
<dbReference type="RefSeq" id="WP_266351043.1">
    <property type="nucleotide sequence ID" value="NZ_JAPKNG010000007.1"/>
</dbReference>
<reference evidence="1 2" key="1">
    <citation type="submission" date="2023-07" db="EMBL/GenBank/DDBJ databases">
        <title>Genomic Encyclopedia of Type Strains, Phase IV (KMG-IV): sequencing the most valuable type-strain genomes for metagenomic binning, comparative biology and taxonomic classification.</title>
        <authorList>
            <person name="Goeker M."/>
        </authorList>
    </citation>
    <scope>NUCLEOTIDE SEQUENCE [LARGE SCALE GENOMIC DNA]</scope>
    <source>
        <strain evidence="1 2">B6-8</strain>
    </source>
</reference>
<dbReference type="PANTHER" id="PTHR36513">
    <property type="entry name" value="ABC TRANSMEMBRANE TYPE-1 DOMAIN-CONTAINING PROTEIN"/>
    <property type="match status" value="1"/>
</dbReference>
<dbReference type="SUPFAM" id="SSF53474">
    <property type="entry name" value="alpha/beta-Hydrolases"/>
    <property type="match status" value="1"/>
</dbReference>
<protein>
    <submittedName>
        <fullName evidence="1">Esterase/lipase superfamily enzyme</fullName>
    </submittedName>
</protein>
<dbReference type="InterPro" id="IPR029058">
    <property type="entry name" value="AB_hydrolase_fold"/>
</dbReference>
<accession>A0ABU0HEK1</accession>
<dbReference type="EMBL" id="JAUSVO010000007">
    <property type="protein sequence ID" value="MDQ0440170.1"/>
    <property type="molecule type" value="Genomic_DNA"/>
</dbReference>
<dbReference type="Proteomes" id="UP001241603">
    <property type="component" value="Unassembled WGS sequence"/>
</dbReference>
<dbReference type="PIRSF" id="PIRSF033909">
    <property type="entry name" value="UCP033909"/>
    <property type="match status" value="1"/>
</dbReference>
<sequence>MVALLAAATLLSACASRPESGFLIPVAMSEPGGRDVTMLVATTREADARPGTYFNGERSDVLSFASMKVSIPPNHKAGEIEWPSSPPGNPEKSFVVRDAELFDSDKAFVDRLNAQIDKRPRGSRSVLIFVHGYNTMFAEAIFRFAQIDHDSRTPDVPVLFTWASRGKVAGYVYDLNSATAARDDLERTIRLVFASHAESVDILAHSMGNWVAVEALRQIKISGKLANPQKLGWVILAAPDIDMDVFKSQMRRFGKLQQPFFVVLSKDDNALGFSKLIAGDRERLGSNSDENELAALGATVIDLSDMKALDASNHGKFAQLAEAAPELLPILREGISDEALSHGSESGKVATTVQGVVTLPLTVLGAPIRIIKSQ</sequence>
<keyword evidence="2" id="KW-1185">Reference proteome</keyword>
<dbReference type="Pfam" id="PF05990">
    <property type="entry name" value="DUF900"/>
    <property type="match status" value="1"/>
</dbReference>